<proteinExistence type="predicted"/>
<dbReference type="Pfam" id="PF04082">
    <property type="entry name" value="Fungal_trans"/>
    <property type="match status" value="1"/>
</dbReference>
<dbReference type="SMART" id="SM00906">
    <property type="entry name" value="Fungal_trans"/>
    <property type="match status" value="1"/>
</dbReference>
<dbReference type="InterPro" id="IPR001138">
    <property type="entry name" value="Zn2Cys6_DnaBD"/>
</dbReference>
<accession>A0AB34FR14</accession>
<feature type="compositionally biased region" description="Polar residues" evidence="7">
    <location>
        <begin position="170"/>
        <end position="180"/>
    </location>
</feature>
<feature type="region of interest" description="Disordered" evidence="7">
    <location>
        <begin position="685"/>
        <end position="740"/>
    </location>
</feature>
<evidence type="ECO:0000256" key="3">
    <source>
        <dbReference type="ARBA" id="ARBA00023015"/>
    </source>
</evidence>
<dbReference type="GO" id="GO:0008270">
    <property type="term" value="F:zinc ion binding"/>
    <property type="evidence" value="ECO:0007669"/>
    <property type="project" value="InterPro"/>
</dbReference>
<dbReference type="CDD" id="cd00067">
    <property type="entry name" value="GAL4"/>
    <property type="match status" value="1"/>
</dbReference>
<organism evidence="9 10">
    <name type="scientific">Purpureocillium lavendulum</name>
    <dbReference type="NCBI Taxonomy" id="1247861"/>
    <lineage>
        <taxon>Eukaryota</taxon>
        <taxon>Fungi</taxon>
        <taxon>Dikarya</taxon>
        <taxon>Ascomycota</taxon>
        <taxon>Pezizomycotina</taxon>
        <taxon>Sordariomycetes</taxon>
        <taxon>Hypocreomycetidae</taxon>
        <taxon>Hypocreales</taxon>
        <taxon>Ophiocordycipitaceae</taxon>
        <taxon>Purpureocillium</taxon>
    </lineage>
</organism>
<evidence type="ECO:0000313" key="10">
    <source>
        <dbReference type="Proteomes" id="UP001163105"/>
    </source>
</evidence>
<keyword evidence="6" id="KW-0539">Nucleus</keyword>
<dbReference type="Pfam" id="PF00172">
    <property type="entry name" value="Zn_clus"/>
    <property type="match status" value="1"/>
</dbReference>
<dbReference type="AlphaFoldDB" id="A0AB34FR14"/>
<name>A0AB34FR14_9HYPO</name>
<reference evidence="9" key="1">
    <citation type="submission" date="2023-01" db="EMBL/GenBank/DDBJ databases">
        <title>The growth and conidiation of Purpureocillium lavendulum are regulated by nitrogen source and histone H3K14 acetylation.</title>
        <authorList>
            <person name="Tang P."/>
            <person name="Han J."/>
            <person name="Zhang C."/>
            <person name="Tang P."/>
            <person name="Qi F."/>
            <person name="Zhang K."/>
            <person name="Liang L."/>
        </authorList>
    </citation>
    <scope>NUCLEOTIDE SEQUENCE</scope>
    <source>
        <strain evidence="9">YMF1.00683</strain>
    </source>
</reference>
<keyword evidence="5" id="KW-0804">Transcription</keyword>
<evidence type="ECO:0000256" key="6">
    <source>
        <dbReference type="ARBA" id="ARBA00023242"/>
    </source>
</evidence>
<dbReference type="GO" id="GO:0003677">
    <property type="term" value="F:DNA binding"/>
    <property type="evidence" value="ECO:0007669"/>
    <property type="project" value="UniProtKB-KW"/>
</dbReference>
<dbReference type="InterPro" id="IPR052073">
    <property type="entry name" value="Amide_Lactam_Regulators"/>
</dbReference>
<keyword evidence="2" id="KW-0862">Zinc</keyword>
<evidence type="ECO:0000256" key="1">
    <source>
        <dbReference type="ARBA" id="ARBA00022723"/>
    </source>
</evidence>
<dbReference type="CDD" id="cd12148">
    <property type="entry name" value="fungal_TF_MHR"/>
    <property type="match status" value="1"/>
</dbReference>
<dbReference type="Pfam" id="PF02582">
    <property type="entry name" value="DUF155"/>
    <property type="match status" value="1"/>
</dbReference>
<feature type="domain" description="Xylanolytic transcriptional activator regulatory" evidence="8">
    <location>
        <begin position="319"/>
        <end position="392"/>
    </location>
</feature>
<feature type="region of interest" description="Disordered" evidence="7">
    <location>
        <begin position="161"/>
        <end position="207"/>
    </location>
</feature>
<evidence type="ECO:0000256" key="2">
    <source>
        <dbReference type="ARBA" id="ARBA00022833"/>
    </source>
</evidence>
<dbReference type="EMBL" id="JAQHRD010000005">
    <property type="protein sequence ID" value="KAJ6441273.1"/>
    <property type="molecule type" value="Genomic_DNA"/>
</dbReference>
<evidence type="ECO:0000313" key="9">
    <source>
        <dbReference type="EMBL" id="KAJ6441273.1"/>
    </source>
</evidence>
<dbReference type="GO" id="GO:0006351">
    <property type="term" value="P:DNA-templated transcription"/>
    <property type="evidence" value="ECO:0007669"/>
    <property type="project" value="InterPro"/>
</dbReference>
<keyword evidence="1" id="KW-0479">Metal-binding</keyword>
<keyword evidence="4" id="KW-0238">DNA-binding</keyword>
<feature type="region of interest" description="Disordered" evidence="7">
    <location>
        <begin position="112"/>
        <end position="141"/>
    </location>
</feature>
<dbReference type="GO" id="GO:0000981">
    <property type="term" value="F:DNA-binding transcription factor activity, RNA polymerase II-specific"/>
    <property type="evidence" value="ECO:0007669"/>
    <property type="project" value="InterPro"/>
</dbReference>
<feature type="compositionally biased region" description="Low complexity" evidence="7">
    <location>
        <begin position="51"/>
        <end position="62"/>
    </location>
</feature>
<evidence type="ECO:0000256" key="4">
    <source>
        <dbReference type="ARBA" id="ARBA00023125"/>
    </source>
</evidence>
<dbReference type="InterPro" id="IPR003734">
    <property type="entry name" value="DUF155"/>
</dbReference>
<dbReference type="Proteomes" id="UP001163105">
    <property type="component" value="Unassembled WGS sequence"/>
</dbReference>
<keyword evidence="10" id="KW-1185">Reference proteome</keyword>
<dbReference type="InterPro" id="IPR036864">
    <property type="entry name" value="Zn2-C6_fun-type_DNA-bd_sf"/>
</dbReference>
<gene>
    <name evidence="9" type="primary">RMND1</name>
    <name evidence="9" type="ORF">O9K51_07069</name>
</gene>
<comment type="caution">
    <text evidence="9">The sequence shown here is derived from an EMBL/GenBank/DDBJ whole genome shotgun (WGS) entry which is preliminary data.</text>
</comment>
<dbReference type="PANTHER" id="PTHR47171:SF1">
    <property type="entry name" value="ZN(II)2CYS6 TRANSCRIPTION FACTOR (EUROFUNG)"/>
    <property type="match status" value="1"/>
</dbReference>
<sequence length="1050" mass="117367">MVNGEPRPMPESRGRRSALACKHCHDRRVRCDASVKGLPCTNCKDLPAQRSTPPTSEESPPTADDKDRDPVAAAARPSKRLKLTTQPPNFFLDLKNLLSGDQRDQSHVFVATEHGQEDQSSPISHLTTDDRPQDDILSAEKPSFPGESWYLSFILQNTNNDYDSRHQPIRNPTQKESSPRASMLPDGTPGGANASSPRHSTWPADLPPQQTTHHLIDAYFTRFHSFCPIINKSRFMRDLDQGTFSVPLVRSVLFVATIHCDAKILYRMGYESRNEAGDHFFGKAKADFDAGLEKDRLTLLQISFLLHYWWGRPTSFKDSTWWLAGAINAAQAMCMNRTAKRSKMDPECRKLWRRIWWLLYIRDRQLSISLGKPMIINDNDCDIERPEREDFWDESLETALYIMSQARLSMAASRIAVTYFSPAKAIGPLDTPGQREISASIESILGQWLADLPPELGRHTGKSSHPLTLGLYINYHYYQIIFHQMVQRASNKRLIGSEESLLTLEAARNITSLVEELVMESEPYFFPLICVTAIFASMTVQFVESHTADVQRSRMIQRELKSNLLSLRQFEDVHNLACWIRKSFTSFLHSSQEILDSRAHQPPTMRTSQQRISLISNASRQIHSVTCRRPRRAFHLTTPASLPRKRHFFTSNPFLSSAADDASKAAAAPSTTQTPSQALRQEQLASLAPSSKRKPTRATTTKNSLRRVAIIAQQPKRGPDGKLVGEGGGTAAAAAEEEDDPSTRISATCIAESFNMPLVLEILQSHGFAIDPDSTGFDAGEVVHAKGVNGGDIFVFPSGTIVTWSLPPDVVTRQLLRAAEDPHPAAMCEEDDLDFVTDTGRAESTMKGDVVVLGTRREHRDGDRLDTTLAKIAFSSGLARSTKLAVLETALTSYFESTRNIPALLSQGAGVPLGRRFILQKTGELLSLRARLNHYSELTDSLPDIFWDSRAELGLEGYYDQVGRALDVNVRIRTLNQKMDYAQEIATVLREMSSEQHGTRLELIIILLIAVEVVFELRRIILEWGQEREAKAEAEALAAAEASALQQRGS</sequence>
<dbReference type="SUPFAM" id="SSF57701">
    <property type="entry name" value="Zn2/Cys6 DNA-binding domain"/>
    <property type="match status" value="1"/>
</dbReference>
<feature type="region of interest" description="Disordered" evidence="7">
    <location>
        <begin position="37"/>
        <end position="84"/>
    </location>
</feature>
<dbReference type="PANTHER" id="PTHR47171">
    <property type="entry name" value="FARA-RELATED"/>
    <property type="match status" value="1"/>
</dbReference>
<keyword evidence="3" id="KW-0805">Transcription regulation</keyword>
<evidence type="ECO:0000256" key="7">
    <source>
        <dbReference type="SAM" id="MobiDB-lite"/>
    </source>
</evidence>
<evidence type="ECO:0000259" key="8">
    <source>
        <dbReference type="SMART" id="SM00906"/>
    </source>
</evidence>
<protein>
    <submittedName>
        <fullName evidence="9">Sporulation protein RMD1</fullName>
    </submittedName>
</protein>
<dbReference type="InterPro" id="IPR007219">
    <property type="entry name" value="XnlR_reg_dom"/>
</dbReference>
<evidence type="ECO:0000256" key="5">
    <source>
        <dbReference type="ARBA" id="ARBA00023163"/>
    </source>
</evidence>